<feature type="compositionally biased region" description="Polar residues" evidence="1">
    <location>
        <begin position="1"/>
        <end position="14"/>
    </location>
</feature>
<name>A0A8D8TWS9_9HEMI</name>
<evidence type="ECO:0000256" key="1">
    <source>
        <dbReference type="SAM" id="MobiDB-lite"/>
    </source>
</evidence>
<reference evidence="2" key="1">
    <citation type="submission" date="2021-05" db="EMBL/GenBank/DDBJ databases">
        <authorList>
            <person name="Alioto T."/>
            <person name="Alioto T."/>
            <person name="Gomez Garrido J."/>
        </authorList>
    </citation>
    <scope>NUCLEOTIDE SEQUENCE</scope>
</reference>
<protein>
    <submittedName>
        <fullName evidence="2">Uncharacterized protein</fullName>
    </submittedName>
</protein>
<proteinExistence type="predicted"/>
<sequence>MDNTLNSYSLSSRDSVGPEDTQNHKLLSPSEFEPESPACNTNAVTTDSFYVIKNAVDINLWVKLPNNRLCERPFIHKPCPSGQWSSGLNLDWTFEPQTWVWSRRLFIHFLQL</sequence>
<organism evidence="2">
    <name type="scientific">Cacopsylla melanoneura</name>
    <dbReference type="NCBI Taxonomy" id="428564"/>
    <lineage>
        <taxon>Eukaryota</taxon>
        <taxon>Metazoa</taxon>
        <taxon>Ecdysozoa</taxon>
        <taxon>Arthropoda</taxon>
        <taxon>Hexapoda</taxon>
        <taxon>Insecta</taxon>
        <taxon>Pterygota</taxon>
        <taxon>Neoptera</taxon>
        <taxon>Paraneoptera</taxon>
        <taxon>Hemiptera</taxon>
        <taxon>Sternorrhyncha</taxon>
        <taxon>Psylloidea</taxon>
        <taxon>Psyllidae</taxon>
        <taxon>Psyllinae</taxon>
        <taxon>Cacopsylla</taxon>
    </lineage>
</organism>
<feature type="region of interest" description="Disordered" evidence="1">
    <location>
        <begin position="1"/>
        <end position="39"/>
    </location>
</feature>
<accession>A0A8D8TWS9</accession>
<dbReference type="EMBL" id="HBUF01304345">
    <property type="protein sequence ID" value="CAG6691722.1"/>
    <property type="molecule type" value="Transcribed_RNA"/>
</dbReference>
<evidence type="ECO:0000313" key="2">
    <source>
        <dbReference type="EMBL" id="CAG6691722.1"/>
    </source>
</evidence>
<dbReference type="AlphaFoldDB" id="A0A8D8TWS9"/>